<keyword evidence="2" id="KW-1185">Reference proteome</keyword>
<gene>
    <name evidence="1" type="ORF">H072_8383</name>
</gene>
<reference evidence="1 2" key="1">
    <citation type="journal article" date="2013" name="PLoS Genet.">
        <title>Genomic mechanisms accounting for the adaptation to parasitism in nematode-trapping fungi.</title>
        <authorList>
            <person name="Meerupati T."/>
            <person name="Andersson K.M."/>
            <person name="Friman E."/>
            <person name="Kumar D."/>
            <person name="Tunlid A."/>
            <person name="Ahren D."/>
        </authorList>
    </citation>
    <scope>NUCLEOTIDE SEQUENCE [LARGE SCALE GENOMIC DNA]</scope>
    <source>
        <strain evidence="1 2">CBS 200.50</strain>
    </source>
</reference>
<evidence type="ECO:0000313" key="2">
    <source>
        <dbReference type="Proteomes" id="UP000015100"/>
    </source>
</evidence>
<proteinExistence type="predicted"/>
<dbReference type="OrthoDB" id="2967263at2759"/>
<dbReference type="eggNOG" id="ENOG502S7CF">
    <property type="taxonomic scope" value="Eukaryota"/>
</dbReference>
<protein>
    <recommendedName>
        <fullName evidence="3">Ureidoglycolate hydrolase</fullName>
    </recommendedName>
</protein>
<dbReference type="SUPFAM" id="SSF55144">
    <property type="entry name" value="LigT-like"/>
    <property type="match status" value="1"/>
</dbReference>
<sequence>MATMTTAVPSVSPHLKALAQKNDLFPLPDSLNSFVDLSGTATPVRRGSTVGKADEEPPTFDNPYNVMIHNCNHDPAKIQEAYNTHRTTRNSLSRHKLLTDPTPIKLDYILLKSHVLKDGTVDHRNCLVFWARPPIRVRNFIATVQERLKAVAPNLWLMPPPNLHTTVLEITHSRTPEYIDDLVKTMRPALQDIVDYTFAHRAKLVKPMLSFDGSACAISFVPATPRKTSQDDGDTHDYNYTYHHLRRDMYEISKASGVEIDSRYTVPSAHITIARFITTEDHVPLDLAVGDMAVPEAVVSSTSVLADSSQADLSATIPAIKIDKSKMEKWVETLDEINEWLGSYEGPGSEWCVGEEKGLDCRIGRLWYGGGETVVLGKGF</sequence>
<comment type="caution">
    <text evidence="1">The sequence shown here is derived from an EMBL/GenBank/DDBJ whole genome shotgun (WGS) entry which is preliminary data.</text>
</comment>
<dbReference type="EMBL" id="AQGS01000598">
    <property type="protein sequence ID" value="EPS37929.1"/>
    <property type="molecule type" value="Genomic_DNA"/>
</dbReference>
<dbReference type="Proteomes" id="UP000015100">
    <property type="component" value="Unassembled WGS sequence"/>
</dbReference>
<evidence type="ECO:0008006" key="3">
    <source>
        <dbReference type="Google" id="ProtNLM"/>
    </source>
</evidence>
<dbReference type="AlphaFoldDB" id="S8A569"/>
<organism evidence="1 2">
    <name type="scientific">Dactylellina haptotyla (strain CBS 200.50)</name>
    <name type="common">Nematode-trapping fungus</name>
    <name type="synonym">Monacrosporium haptotylum</name>
    <dbReference type="NCBI Taxonomy" id="1284197"/>
    <lineage>
        <taxon>Eukaryota</taxon>
        <taxon>Fungi</taxon>
        <taxon>Dikarya</taxon>
        <taxon>Ascomycota</taxon>
        <taxon>Pezizomycotina</taxon>
        <taxon>Orbiliomycetes</taxon>
        <taxon>Orbiliales</taxon>
        <taxon>Orbiliaceae</taxon>
        <taxon>Dactylellina</taxon>
    </lineage>
</organism>
<dbReference type="HOGENOM" id="CLU_051290_0_0_1"/>
<accession>S8A569</accession>
<reference evidence="2" key="2">
    <citation type="submission" date="2013-04" db="EMBL/GenBank/DDBJ databases">
        <title>Genomic mechanisms accounting for the adaptation to parasitism in nematode-trapping fungi.</title>
        <authorList>
            <person name="Ahren D.G."/>
        </authorList>
    </citation>
    <scope>NUCLEOTIDE SEQUENCE [LARGE SCALE GENOMIC DNA]</scope>
    <source>
        <strain evidence="2">CBS 200.50</strain>
    </source>
</reference>
<dbReference type="Gene3D" id="3.90.1140.10">
    <property type="entry name" value="Cyclic phosphodiesterase"/>
    <property type="match status" value="1"/>
</dbReference>
<evidence type="ECO:0000313" key="1">
    <source>
        <dbReference type="EMBL" id="EPS37929.1"/>
    </source>
</evidence>
<name>S8A569_DACHA</name>
<dbReference type="STRING" id="1284197.S8A569"/>
<dbReference type="OMA" id="FVDPRNC"/>
<dbReference type="InterPro" id="IPR009097">
    <property type="entry name" value="Cyclic_Pdiesterase"/>
</dbReference>